<feature type="transmembrane region" description="Helical" evidence="1">
    <location>
        <begin position="175"/>
        <end position="194"/>
    </location>
</feature>
<dbReference type="RefSeq" id="WP_099382167.1">
    <property type="nucleotide sequence ID" value="NZ_PEBD01000005.1"/>
</dbReference>
<accession>A0A2G3PNN7</accession>
<evidence type="ECO:0000313" key="2">
    <source>
        <dbReference type="EMBL" id="PHV67469.1"/>
    </source>
</evidence>
<feature type="transmembrane region" description="Helical" evidence="1">
    <location>
        <begin position="17"/>
        <end position="34"/>
    </location>
</feature>
<dbReference type="Proteomes" id="UP000225108">
    <property type="component" value="Unassembled WGS sequence"/>
</dbReference>
<organism evidence="2 3">
    <name type="scientific">Williamsia marianensis</name>
    <dbReference type="NCBI Taxonomy" id="85044"/>
    <lineage>
        <taxon>Bacteria</taxon>
        <taxon>Bacillati</taxon>
        <taxon>Actinomycetota</taxon>
        <taxon>Actinomycetes</taxon>
        <taxon>Mycobacteriales</taxon>
        <taxon>Nocardiaceae</taxon>
        <taxon>Williamsia</taxon>
    </lineage>
</organism>
<name>A0A2G3PNN7_WILMA</name>
<evidence type="ECO:0000313" key="3">
    <source>
        <dbReference type="Proteomes" id="UP000225108"/>
    </source>
</evidence>
<reference evidence="2 3" key="1">
    <citation type="submission" date="2017-10" db="EMBL/GenBank/DDBJ databases">
        <title>The draft genome sequence of Williamsia sp. BULT 1.1 isolated from the semi-arid grassland soils from South Africa.</title>
        <authorList>
            <person name="Kabwe M.H."/>
            <person name="Govender N."/>
            <person name="Mutseka Lunga P."/>
            <person name="Vikram S."/>
            <person name="Makhalanyane T.P."/>
        </authorList>
    </citation>
    <scope>NUCLEOTIDE SEQUENCE [LARGE SCALE GENOMIC DNA]</scope>
    <source>
        <strain evidence="2 3">BULT 1.1</strain>
    </source>
</reference>
<gene>
    <name evidence="2" type="ORF">CSW57_07110</name>
</gene>
<sequence length="529" mass="56683">MSSDRGSDRSRSPAVRFAVRAAVAGAVLGCAVGLGAYNNWLVALLVGVPLVVTALVISPRPRRIDGMLKAGQSRKQIPVTIEALTRSSLDASDVQPTLVTATISPPSDTDYRARWLTAMPKPVAATVLQDAETTLPSALIPPRPDSSLSYDAGIAPGKATEFSNHPPKSTLLQPLITLLVAIALFVGVGEGWHISVSLPDPGFGTTADGDSDGSKRSAQERVDGMLAKIGTLEPSAATNILSLSLGSYGSDNISLLDSQTGESINLNYSESSGDWGRASRSTTPLRSGRTFRTDDISGMSFTAIVDQMKAALPEDVRAFESMTIARSEDDQPVLATGTFHEVDEDAPNQTASIQANTDGAVATWYQPGDFETSFTLAREAMNLFGIPIDQPIVNRFEIRGNLPSTPTVRAGDIQNSGGLLIDITDRNVDARVVQAPGSFPQLLVTGKNTNGRLPAGSVAFRDISSATFKTVREDYMRRHGVDIFDRDAVDIQTSYEYARDDYQTVIMIAMRPQAVTDYYSFQGVFLESQ</sequence>
<comment type="caution">
    <text evidence="2">The sequence shown here is derived from an EMBL/GenBank/DDBJ whole genome shotgun (WGS) entry which is preliminary data.</text>
</comment>
<feature type="transmembrane region" description="Helical" evidence="1">
    <location>
        <begin position="40"/>
        <end position="57"/>
    </location>
</feature>
<dbReference type="EMBL" id="PEBD01000005">
    <property type="protein sequence ID" value="PHV67469.1"/>
    <property type="molecule type" value="Genomic_DNA"/>
</dbReference>
<protein>
    <submittedName>
        <fullName evidence="2">Uncharacterized protein</fullName>
    </submittedName>
</protein>
<dbReference type="AlphaFoldDB" id="A0A2G3PNN7"/>
<evidence type="ECO:0000256" key="1">
    <source>
        <dbReference type="SAM" id="Phobius"/>
    </source>
</evidence>
<proteinExistence type="predicted"/>
<keyword evidence="1" id="KW-0812">Transmembrane</keyword>
<keyword evidence="1" id="KW-1133">Transmembrane helix</keyword>
<keyword evidence="1" id="KW-0472">Membrane</keyword>